<evidence type="ECO:0000256" key="2">
    <source>
        <dbReference type="ARBA" id="ARBA00008038"/>
    </source>
</evidence>
<reference evidence="11" key="1">
    <citation type="submission" date="2017-02" db="EMBL/GenBank/DDBJ databases">
        <authorList>
            <person name="Varghese N."/>
            <person name="Submissions S."/>
        </authorList>
    </citation>
    <scope>NUCLEOTIDE SEQUENCE [LARGE SCALE GENOMIC DNA]</scope>
    <source>
        <strain evidence="11">ATCC BAA-73</strain>
    </source>
</reference>
<keyword evidence="4" id="KW-1003">Cell membrane</keyword>
<dbReference type="InterPro" id="IPR000540">
    <property type="entry name" value="Flag_MotA_CS"/>
</dbReference>
<organism evidence="10 11">
    <name type="scientific">Selenihalanaerobacter shriftii</name>
    <dbReference type="NCBI Taxonomy" id="142842"/>
    <lineage>
        <taxon>Bacteria</taxon>
        <taxon>Bacillati</taxon>
        <taxon>Bacillota</taxon>
        <taxon>Clostridia</taxon>
        <taxon>Halanaerobiales</taxon>
        <taxon>Halobacteroidaceae</taxon>
        <taxon>Selenihalanaerobacter</taxon>
    </lineage>
</organism>
<proteinExistence type="inferred from homology"/>
<dbReference type="OrthoDB" id="9806929at2"/>
<dbReference type="GO" id="GO:0071978">
    <property type="term" value="P:bacterial-type flagellum-dependent swarming motility"/>
    <property type="evidence" value="ECO:0007669"/>
    <property type="project" value="InterPro"/>
</dbReference>
<dbReference type="EMBL" id="FUWM01000010">
    <property type="protein sequence ID" value="SJZ64324.1"/>
    <property type="molecule type" value="Genomic_DNA"/>
</dbReference>
<dbReference type="PROSITE" id="PS01307">
    <property type="entry name" value="MOTA"/>
    <property type="match status" value="1"/>
</dbReference>
<dbReference type="STRING" id="142842.SAMN02745118_01421"/>
<evidence type="ECO:0000256" key="1">
    <source>
        <dbReference type="ARBA" id="ARBA00004651"/>
    </source>
</evidence>
<evidence type="ECO:0000259" key="9">
    <source>
        <dbReference type="Pfam" id="PF01618"/>
    </source>
</evidence>
<keyword evidence="5 8" id="KW-0812">Transmembrane</keyword>
<feature type="domain" description="MotA/TolQ/ExbB proton channel" evidence="9">
    <location>
        <begin position="101"/>
        <end position="218"/>
    </location>
</feature>
<keyword evidence="11" id="KW-1185">Reference proteome</keyword>
<evidence type="ECO:0000313" key="10">
    <source>
        <dbReference type="EMBL" id="SJZ64324.1"/>
    </source>
</evidence>
<dbReference type="InterPro" id="IPR047055">
    <property type="entry name" value="MotA-like"/>
</dbReference>
<sequence length="272" mass="29399">MKLDLATVGGFGVGLVLILGAILLGGQPIIFISISSLMIVAGGTLAGATISFSLDHIKDLVQVIKIVFYEQSMNPQEVISTLVSFAEKARREGLLALEDEANDLDDPFLKKGIQLVVDGTDSDLVRSILETELAFLEERHGTSRRIFETMAELSPAFGMMGTLIGLIQMLSKLDSPDNIGGGLATALITTFYGTFMANLIFLPITKKLEMRSEEEILVKEVMIEGILSIQAGENPRIVEEKLKAFLSGSIRESLEEEGSMEGEMAVENNAAS</sequence>
<feature type="transmembrane region" description="Helical" evidence="8">
    <location>
        <begin position="30"/>
        <end position="54"/>
    </location>
</feature>
<dbReference type="GO" id="GO:0005886">
    <property type="term" value="C:plasma membrane"/>
    <property type="evidence" value="ECO:0007669"/>
    <property type="project" value="UniProtKB-SubCell"/>
</dbReference>
<evidence type="ECO:0000256" key="3">
    <source>
        <dbReference type="ARBA" id="ARBA00022448"/>
    </source>
</evidence>
<keyword evidence="7 8" id="KW-0472">Membrane</keyword>
<gene>
    <name evidence="10" type="ORF">SAMN02745118_01421</name>
</gene>
<comment type="subcellular location">
    <subcellularLocation>
        <location evidence="1">Cell membrane</location>
        <topology evidence="1">Multi-pass membrane protein</topology>
    </subcellularLocation>
</comment>
<evidence type="ECO:0000313" key="11">
    <source>
        <dbReference type="Proteomes" id="UP000190625"/>
    </source>
</evidence>
<feature type="transmembrane region" description="Helical" evidence="8">
    <location>
        <begin position="153"/>
        <end position="171"/>
    </location>
</feature>
<feature type="transmembrane region" description="Helical" evidence="8">
    <location>
        <begin position="183"/>
        <end position="202"/>
    </location>
</feature>
<dbReference type="AlphaFoldDB" id="A0A1T4MC72"/>
<evidence type="ECO:0000256" key="5">
    <source>
        <dbReference type="ARBA" id="ARBA00022692"/>
    </source>
</evidence>
<evidence type="ECO:0000256" key="6">
    <source>
        <dbReference type="ARBA" id="ARBA00022989"/>
    </source>
</evidence>
<dbReference type="PANTHER" id="PTHR30433:SF2">
    <property type="entry name" value="MOTILITY PROTEIN A"/>
    <property type="match status" value="1"/>
</dbReference>
<dbReference type="Pfam" id="PF01618">
    <property type="entry name" value="MotA_ExbB"/>
    <property type="match status" value="1"/>
</dbReference>
<accession>A0A1T4MC72</accession>
<keyword evidence="3" id="KW-0813">Transport</keyword>
<evidence type="ECO:0000256" key="8">
    <source>
        <dbReference type="SAM" id="Phobius"/>
    </source>
</evidence>
<name>A0A1T4MC72_9FIRM</name>
<dbReference type="InterPro" id="IPR002898">
    <property type="entry name" value="MotA_ExbB_proton_chnl"/>
</dbReference>
<feature type="transmembrane region" description="Helical" evidence="8">
    <location>
        <begin position="5"/>
        <end position="24"/>
    </location>
</feature>
<protein>
    <submittedName>
        <fullName evidence="10">Chemotaxis protein MotA</fullName>
    </submittedName>
</protein>
<dbReference type="GO" id="GO:0006935">
    <property type="term" value="P:chemotaxis"/>
    <property type="evidence" value="ECO:0007669"/>
    <property type="project" value="InterPro"/>
</dbReference>
<keyword evidence="6 8" id="KW-1133">Transmembrane helix</keyword>
<dbReference type="Proteomes" id="UP000190625">
    <property type="component" value="Unassembled WGS sequence"/>
</dbReference>
<comment type="similarity">
    <text evidence="2">Belongs to the MotA family.</text>
</comment>
<dbReference type="PANTHER" id="PTHR30433">
    <property type="entry name" value="CHEMOTAXIS PROTEIN MOTA"/>
    <property type="match status" value="1"/>
</dbReference>
<dbReference type="RefSeq" id="WP_078809898.1">
    <property type="nucleotide sequence ID" value="NZ_FUWM01000010.1"/>
</dbReference>
<evidence type="ECO:0000256" key="4">
    <source>
        <dbReference type="ARBA" id="ARBA00022475"/>
    </source>
</evidence>
<evidence type="ECO:0000256" key="7">
    <source>
        <dbReference type="ARBA" id="ARBA00023136"/>
    </source>
</evidence>